<keyword evidence="3" id="KW-1185">Reference proteome</keyword>
<feature type="region of interest" description="Disordered" evidence="1">
    <location>
        <begin position="1"/>
        <end position="33"/>
    </location>
</feature>
<evidence type="ECO:0000313" key="2">
    <source>
        <dbReference type="EMBL" id="MCE3049831.1"/>
    </source>
</evidence>
<proteinExistence type="predicted"/>
<comment type="caution">
    <text evidence="2">The sequence shown here is derived from an EMBL/GenBank/DDBJ whole genome shotgun (WGS) entry which is preliminary data.</text>
</comment>
<accession>A0ABS8WIB7</accession>
<organism evidence="2 3">
    <name type="scientific">Datura stramonium</name>
    <name type="common">Jimsonweed</name>
    <name type="synonym">Common thornapple</name>
    <dbReference type="NCBI Taxonomy" id="4076"/>
    <lineage>
        <taxon>Eukaryota</taxon>
        <taxon>Viridiplantae</taxon>
        <taxon>Streptophyta</taxon>
        <taxon>Embryophyta</taxon>
        <taxon>Tracheophyta</taxon>
        <taxon>Spermatophyta</taxon>
        <taxon>Magnoliopsida</taxon>
        <taxon>eudicotyledons</taxon>
        <taxon>Gunneridae</taxon>
        <taxon>Pentapetalae</taxon>
        <taxon>asterids</taxon>
        <taxon>lamiids</taxon>
        <taxon>Solanales</taxon>
        <taxon>Solanaceae</taxon>
        <taxon>Solanoideae</taxon>
        <taxon>Datureae</taxon>
        <taxon>Datura</taxon>
    </lineage>
</organism>
<sequence length="88" mass="9987">ETFQRPTGGGWASISRSKNQSRVERELQGEERPCNGLRSTRPILVTILNFQPLFLCFLARSPRLELRRDMGALFGLSSTRFLIASIFS</sequence>
<dbReference type="Proteomes" id="UP000823775">
    <property type="component" value="Unassembled WGS sequence"/>
</dbReference>
<dbReference type="EMBL" id="JACEIK010007173">
    <property type="protein sequence ID" value="MCE3049831.1"/>
    <property type="molecule type" value="Genomic_DNA"/>
</dbReference>
<name>A0ABS8WIB7_DATST</name>
<evidence type="ECO:0000256" key="1">
    <source>
        <dbReference type="SAM" id="MobiDB-lite"/>
    </source>
</evidence>
<reference evidence="2 3" key="1">
    <citation type="journal article" date="2021" name="BMC Genomics">
        <title>Datura genome reveals duplications of psychoactive alkaloid biosynthetic genes and high mutation rate following tissue culture.</title>
        <authorList>
            <person name="Rajewski A."/>
            <person name="Carter-House D."/>
            <person name="Stajich J."/>
            <person name="Litt A."/>
        </authorList>
    </citation>
    <scope>NUCLEOTIDE SEQUENCE [LARGE SCALE GENOMIC DNA]</scope>
    <source>
        <strain evidence="2">AR-01</strain>
    </source>
</reference>
<feature type="compositionally biased region" description="Basic and acidic residues" evidence="1">
    <location>
        <begin position="21"/>
        <end position="33"/>
    </location>
</feature>
<evidence type="ECO:0000313" key="3">
    <source>
        <dbReference type="Proteomes" id="UP000823775"/>
    </source>
</evidence>
<protein>
    <submittedName>
        <fullName evidence="2">Uncharacterized protein</fullName>
    </submittedName>
</protein>
<feature type="non-terminal residue" evidence="2">
    <location>
        <position position="1"/>
    </location>
</feature>
<gene>
    <name evidence="2" type="ORF">HAX54_045876</name>
</gene>